<feature type="region of interest" description="Disordered" evidence="1">
    <location>
        <begin position="278"/>
        <end position="315"/>
    </location>
</feature>
<gene>
    <name evidence="2" type="ORF">J1605_022578</name>
</gene>
<dbReference type="AlphaFoldDB" id="A0AB34HCD2"/>
<evidence type="ECO:0000313" key="2">
    <source>
        <dbReference type="EMBL" id="KAJ8788284.1"/>
    </source>
</evidence>
<organism evidence="2 3">
    <name type="scientific">Eschrichtius robustus</name>
    <name type="common">California gray whale</name>
    <name type="synonym">Eschrichtius gibbosus</name>
    <dbReference type="NCBI Taxonomy" id="9764"/>
    <lineage>
        <taxon>Eukaryota</taxon>
        <taxon>Metazoa</taxon>
        <taxon>Chordata</taxon>
        <taxon>Craniata</taxon>
        <taxon>Vertebrata</taxon>
        <taxon>Euteleostomi</taxon>
        <taxon>Mammalia</taxon>
        <taxon>Eutheria</taxon>
        <taxon>Laurasiatheria</taxon>
        <taxon>Artiodactyla</taxon>
        <taxon>Whippomorpha</taxon>
        <taxon>Cetacea</taxon>
        <taxon>Mysticeti</taxon>
        <taxon>Eschrichtiidae</taxon>
        <taxon>Eschrichtius</taxon>
    </lineage>
</organism>
<feature type="compositionally biased region" description="Basic and acidic residues" evidence="1">
    <location>
        <begin position="55"/>
        <end position="68"/>
    </location>
</feature>
<sequence>MRRCCVDPPRLCLLQEPPSQTCSWPPVLPTRVVPPRRTPVESPSLSFLLWGLQRDQPDARTKDGDPKAQKPQTCCSVPSALAGPAGADTMGPSPGVMPGWEGAKDPGSPAEGSPAPPRGPTTTQDTWPGTAEDSKQPPRPASGTSCSEMQPLRPAFLWLLLRSAPGGTRLVPGTAQGQSSACPGLPSPERAQTHGARVLWTAVIIPSSVHTPQRKPPTRFVGRGMSQAGWLGAQAGPVHRARSHRSAPGSPFEAAQEELGSARPLGLRLETVRLWQEDPDVAGEAHSAPGPAHVQLLATQQGPTPPTTLERRQPG</sequence>
<dbReference type="EMBL" id="JAIQCJ010001628">
    <property type="protein sequence ID" value="KAJ8788284.1"/>
    <property type="molecule type" value="Genomic_DNA"/>
</dbReference>
<keyword evidence="3" id="KW-1185">Reference proteome</keyword>
<comment type="caution">
    <text evidence="2">The sequence shown here is derived from an EMBL/GenBank/DDBJ whole genome shotgun (WGS) entry which is preliminary data.</text>
</comment>
<proteinExistence type="predicted"/>
<protein>
    <submittedName>
        <fullName evidence="2">Uncharacterized protein</fullName>
    </submittedName>
</protein>
<name>A0AB34HCD2_ESCRO</name>
<evidence type="ECO:0000313" key="3">
    <source>
        <dbReference type="Proteomes" id="UP001159641"/>
    </source>
</evidence>
<feature type="region of interest" description="Disordered" evidence="1">
    <location>
        <begin position="51"/>
        <end position="148"/>
    </location>
</feature>
<reference evidence="2 3" key="1">
    <citation type="submission" date="2022-11" db="EMBL/GenBank/DDBJ databases">
        <title>Whole genome sequence of Eschrichtius robustus ER-17-0199.</title>
        <authorList>
            <person name="Bruniche-Olsen A."/>
            <person name="Black A.N."/>
            <person name="Fields C.J."/>
            <person name="Walden K."/>
            <person name="Dewoody J.A."/>
        </authorList>
    </citation>
    <scope>NUCLEOTIDE SEQUENCE [LARGE SCALE GENOMIC DNA]</scope>
    <source>
        <strain evidence="2">ER-17-0199</strain>
        <tissue evidence="2">Blubber</tissue>
    </source>
</reference>
<accession>A0AB34HCD2</accession>
<evidence type="ECO:0000256" key="1">
    <source>
        <dbReference type="SAM" id="MobiDB-lite"/>
    </source>
</evidence>
<dbReference type="Proteomes" id="UP001159641">
    <property type="component" value="Unassembled WGS sequence"/>
</dbReference>